<dbReference type="RefSeq" id="WP_058966140.1">
    <property type="nucleotide sequence ID" value="NZ_CABKVM010000019.1"/>
</dbReference>
<feature type="chain" id="PRO_5020592755" evidence="1">
    <location>
        <begin position="22"/>
        <end position="152"/>
    </location>
</feature>
<accession>A0A4R1R6V2</accession>
<dbReference type="OrthoDB" id="6194834at2"/>
<reference evidence="2 3" key="1">
    <citation type="submission" date="2019-03" db="EMBL/GenBank/DDBJ databases">
        <title>Genomic Encyclopedia of Type Strains, Phase IV (KMG-IV): sequencing the most valuable type-strain genomes for metagenomic binning, comparative biology and taxonomic classification.</title>
        <authorList>
            <person name="Goeker M."/>
        </authorList>
    </citation>
    <scope>NUCLEOTIDE SEQUENCE [LARGE SCALE GENOMIC DNA]</scope>
    <source>
        <strain evidence="2 3">DSM 100451</strain>
    </source>
</reference>
<comment type="caution">
    <text evidence="2">The sequence shown here is derived from an EMBL/GenBank/DDBJ whole genome shotgun (WGS) entry which is preliminary data.</text>
</comment>
<proteinExistence type="predicted"/>
<organism evidence="2 3">
    <name type="scientific">Allofournierella massiliensis</name>
    <dbReference type="NCBI Taxonomy" id="1650663"/>
    <lineage>
        <taxon>Bacteria</taxon>
        <taxon>Bacillati</taxon>
        <taxon>Bacillota</taxon>
        <taxon>Clostridia</taxon>
        <taxon>Eubacteriales</taxon>
        <taxon>Oscillospiraceae</taxon>
        <taxon>Allofournierella</taxon>
    </lineage>
</organism>
<dbReference type="STRING" id="1650663.GCA_001486665_02888"/>
<dbReference type="Proteomes" id="UP000295184">
    <property type="component" value="Unassembled WGS sequence"/>
</dbReference>
<dbReference type="EMBL" id="SLUM01000002">
    <property type="protein sequence ID" value="TCL61316.1"/>
    <property type="molecule type" value="Genomic_DNA"/>
</dbReference>
<evidence type="ECO:0000256" key="1">
    <source>
        <dbReference type="SAM" id="SignalP"/>
    </source>
</evidence>
<sequence length="152" mass="16983">MKKVVTLVLAFVFAVSMTGCAQTVHVDFPFDPADLDFIEMFYFYTPAEAEKKVITEQADMKDLYDRLEGISLKDKKTEPVAGGSVTSFRFHCADGTTYEVIYSSIAVKSGRIKMTGDETDYFTSADLAACWSNYDYEAVTARENELPALYGK</sequence>
<dbReference type="AlphaFoldDB" id="A0A4R1R6V2"/>
<protein>
    <submittedName>
        <fullName evidence="2">Uncharacterized protein</fullName>
    </submittedName>
</protein>
<evidence type="ECO:0000313" key="2">
    <source>
        <dbReference type="EMBL" id="TCL61316.1"/>
    </source>
</evidence>
<dbReference type="PROSITE" id="PS51257">
    <property type="entry name" value="PROKAR_LIPOPROTEIN"/>
    <property type="match status" value="1"/>
</dbReference>
<gene>
    <name evidence="2" type="ORF">EDD77_10254</name>
</gene>
<name>A0A4R1R6V2_9FIRM</name>
<evidence type="ECO:0000313" key="3">
    <source>
        <dbReference type="Proteomes" id="UP000295184"/>
    </source>
</evidence>
<keyword evidence="1" id="KW-0732">Signal</keyword>
<feature type="signal peptide" evidence="1">
    <location>
        <begin position="1"/>
        <end position="21"/>
    </location>
</feature>